<evidence type="ECO:0000256" key="1">
    <source>
        <dbReference type="ARBA" id="ARBA00005709"/>
    </source>
</evidence>
<dbReference type="Gene3D" id="6.10.10.10">
    <property type="entry name" value="Flagellar export chaperone, C-terminal domain"/>
    <property type="match status" value="1"/>
</dbReference>
<dbReference type="InterPro" id="IPR042187">
    <property type="entry name" value="Flagellin_C_sub2"/>
</dbReference>
<keyword evidence="8" id="KW-1185">Reference proteome</keyword>
<evidence type="ECO:0000259" key="5">
    <source>
        <dbReference type="Pfam" id="PF00669"/>
    </source>
</evidence>
<dbReference type="Gene3D" id="1.20.1330.10">
    <property type="entry name" value="f41 fragment of flagellin, N-terminal domain"/>
    <property type="match status" value="2"/>
</dbReference>
<gene>
    <name evidence="7" type="ORF">D7S86_06715</name>
</gene>
<dbReference type="GO" id="GO:0005198">
    <property type="term" value="F:structural molecule activity"/>
    <property type="evidence" value="ECO:0007669"/>
    <property type="project" value="UniProtKB-UniRule"/>
</dbReference>
<evidence type="ECO:0000256" key="3">
    <source>
        <dbReference type="ARBA" id="ARBA00023143"/>
    </source>
</evidence>
<dbReference type="Pfam" id="PF07196">
    <property type="entry name" value="Flagellin_IN"/>
    <property type="match status" value="1"/>
</dbReference>
<dbReference type="EMBL" id="RBZU01000002">
    <property type="protein sequence ID" value="RKP57632.1"/>
    <property type="molecule type" value="Genomic_DNA"/>
</dbReference>
<comment type="similarity">
    <text evidence="1 4">Belongs to the bacterial flagellin family.</text>
</comment>
<evidence type="ECO:0000259" key="6">
    <source>
        <dbReference type="Pfam" id="PF00700"/>
    </source>
</evidence>
<dbReference type="Pfam" id="PF00700">
    <property type="entry name" value="Flagellin_C"/>
    <property type="match status" value="1"/>
</dbReference>
<comment type="subcellular location">
    <subcellularLocation>
        <location evidence="4">Secreted</location>
    </subcellularLocation>
    <subcellularLocation>
        <location evidence="4">Bacterial flagellum</location>
    </subcellularLocation>
</comment>
<feature type="domain" description="Flagellin N-terminal" evidence="5">
    <location>
        <begin position="111"/>
        <end position="247"/>
    </location>
</feature>
<sequence length="672" mass="68343">MAQAWARPGRLHRTEAERDVPRMRAWDVDRARMRRVRRLDRGRYEDLWGACCRPCARERAAGALFFVAKSLSLPFSDRKLPYKAARTVVAKIRVSGASADTLMVLAMSLTINTNILASIAQNNLAQTQAALTSSVTRLSSGLKINSAADNAAGLAIADRMTSQINGLAAARQNATSGIALVETADSALAQISTNLQRIRQLAVQASNATYSASDRQSMNAEVQQRLAEINRIAAQTQYNGLNLLDGSLGTASFQVGSNAGQTIAVNLSTSVKTSQIGQTTSIPLQLSSASGYNLSTGALSIQLDTGQTVAIGTAQQGSEAGQSADSAYAAAQAISDADISGLSVTATNSQNLSVASTIATATTFSVNGVDVYTASAGTVSIGNLIGAINAHTSDTGVTASVNSDGSLELIAGDGRNIVLSDSAGSGALTDGSGAVVGASATTLYGTITLSSSKAIHLSGSAAQNFASSSSSLSSTGVAVASANALSGTSAISVTINGTTVTTGTNWTASDLAQAINSAHISNVSATADSSGHLHLESFNNVGLTVTGITDAGLQGTGTAIYSAATSGATLAQANVLTVSAAQTTLESVDSALEQIDALEGALGAVENRFSSTIRALQSAGVDTQSAQSSIQDADYAAEASNLARAQVLQQAGLAMVAQANQLPQLVLKLLQQ</sequence>
<reference evidence="7 8" key="1">
    <citation type="submission" date="2018-10" db="EMBL/GenBank/DDBJ databases">
        <title>Robbsia sp. DHC34, isolated from soil.</title>
        <authorList>
            <person name="Gao Z.-H."/>
            <person name="Qiu L.-H."/>
        </authorList>
    </citation>
    <scope>NUCLEOTIDE SEQUENCE [LARGE SCALE GENOMIC DNA]</scope>
    <source>
        <strain evidence="7 8">DHC34</strain>
    </source>
</reference>
<proteinExistence type="inferred from homology"/>
<protein>
    <recommendedName>
        <fullName evidence="4">Flagellin</fullName>
    </recommendedName>
</protein>
<dbReference type="PRINTS" id="PR00207">
    <property type="entry name" value="FLAGELLIN"/>
</dbReference>
<keyword evidence="2 4" id="KW-0964">Secreted</keyword>
<evidence type="ECO:0000313" key="7">
    <source>
        <dbReference type="EMBL" id="RKP57632.1"/>
    </source>
</evidence>
<organism evidence="7 8">
    <name type="scientific">Pararobbsia silviterrae</name>
    <dbReference type="NCBI Taxonomy" id="1792498"/>
    <lineage>
        <taxon>Bacteria</taxon>
        <taxon>Pseudomonadati</taxon>
        <taxon>Pseudomonadota</taxon>
        <taxon>Betaproteobacteria</taxon>
        <taxon>Burkholderiales</taxon>
        <taxon>Burkholderiaceae</taxon>
        <taxon>Pararobbsia</taxon>
    </lineage>
</organism>
<dbReference type="InterPro" id="IPR010810">
    <property type="entry name" value="Flagellin_hook_IN_motif"/>
</dbReference>
<dbReference type="PANTHER" id="PTHR42792">
    <property type="entry name" value="FLAGELLIN"/>
    <property type="match status" value="1"/>
</dbReference>
<evidence type="ECO:0000313" key="8">
    <source>
        <dbReference type="Proteomes" id="UP000270342"/>
    </source>
</evidence>
<comment type="function">
    <text evidence="4">Flagellin is the subunit protein which polymerizes to form the filaments of bacterial flagella.</text>
</comment>
<dbReference type="InterPro" id="IPR046358">
    <property type="entry name" value="Flagellin_C"/>
</dbReference>
<dbReference type="InterPro" id="IPR001029">
    <property type="entry name" value="Flagellin_N"/>
</dbReference>
<dbReference type="PANTHER" id="PTHR42792:SF2">
    <property type="entry name" value="FLAGELLIN"/>
    <property type="match status" value="1"/>
</dbReference>
<dbReference type="Gene3D" id="3.30.70.2120">
    <property type="match status" value="2"/>
</dbReference>
<dbReference type="GO" id="GO:0005576">
    <property type="term" value="C:extracellular region"/>
    <property type="evidence" value="ECO:0007669"/>
    <property type="project" value="UniProtKB-SubCell"/>
</dbReference>
<evidence type="ECO:0000256" key="2">
    <source>
        <dbReference type="ARBA" id="ARBA00022525"/>
    </source>
</evidence>
<comment type="caution">
    <text evidence="7">The sequence shown here is derived from an EMBL/GenBank/DDBJ whole genome shotgun (WGS) entry which is preliminary data.</text>
</comment>
<dbReference type="Proteomes" id="UP000270342">
    <property type="component" value="Unassembled WGS sequence"/>
</dbReference>
<feature type="domain" description="Flagellin C-terminal" evidence="6">
    <location>
        <begin position="586"/>
        <end position="670"/>
    </location>
</feature>
<keyword evidence="3 4" id="KW-0975">Bacterial flagellum</keyword>
<dbReference type="AlphaFoldDB" id="A0A494Y6C6"/>
<dbReference type="InterPro" id="IPR001492">
    <property type="entry name" value="Flagellin"/>
</dbReference>
<accession>A0A494Y6C6</accession>
<dbReference type="Pfam" id="PF00669">
    <property type="entry name" value="Flagellin_N"/>
    <property type="match status" value="1"/>
</dbReference>
<name>A0A494Y6C6_9BURK</name>
<evidence type="ECO:0000256" key="4">
    <source>
        <dbReference type="RuleBase" id="RU362073"/>
    </source>
</evidence>
<dbReference type="SUPFAM" id="SSF64518">
    <property type="entry name" value="Phase 1 flagellin"/>
    <property type="match status" value="1"/>
</dbReference>
<dbReference type="GO" id="GO:0009288">
    <property type="term" value="C:bacterial-type flagellum"/>
    <property type="evidence" value="ECO:0007669"/>
    <property type="project" value="UniProtKB-SubCell"/>
</dbReference>